<evidence type="ECO:0000313" key="3">
    <source>
        <dbReference type="Proteomes" id="UP000515160"/>
    </source>
</evidence>
<evidence type="ECO:0000313" key="4">
    <source>
        <dbReference type="RefSeq" id="XP_051862062.1"/>
    </source>
</evidence>
<feature type="chain" id="PRO_5039652278" evidence="2">
    <location>
        <begin position="16"/>
        <end position="142"/>
    </location>
</feature>
<feature type="signal peptide" evidence="2">
    <location>
        <begin position="1"/>
        <end position="15"/>
    </location>
</feature>
<name>A0A9C6WJS3_DROAB</name>
<dbReference type="Proteomes" id="UP000515160">
    <property type="component" value="Chromosome 3"/>
</dbReference>
<keyword evidence="3" id="KW-1185">Reference proteome</keyword>
<reference evidence="4" key="1">
    <citation type="submission" date="2025-08" db="UniProtKB">
        <authorList>
            <consortium name="RefSeq"/>
        </authorList>
    </citation>
    <scope>IDENTIFICATION</scope>
    <source>
        <strain evidence="4">15112-1751.03</strain>
        <tissue evidence="4">Whole Adult</tissue>
    </source>
</reference>
<dbReference type="RefSeq" id="XP_051862062.1">
    <property type="nucleotide sequence ID" value="XM_052006102.1"/>
</dbReference>
<feature type="coiled-coil region" evidence="1">
    <location>
        <begin position="111"/>
        <end position="138"/>
    </location>
</feature>
<sequence>MKIIFFGLLIAVVYGHGCNYNEPANVPSKIPLTDLHDILLQKNHEISNTALKINHEASIDENNKKIEEIEKELEERAKQISSFRVNMSNRIIPPMERSSLQKLLDIMVHASEVQEEHVADLKQDNEEHKNNIINICKQKQNE</sequence>
<keyword evidence="1" id="KW-0175">Coiled coil</keyword>
<dbReference type="GeneID" id="117570813"/>
<feature type="coiled-coil region" evidence="1">
    <location>
        <begin position="52"/>
        <end position="86"/>
    </location>
</feature>
<evidence type="ECO:0000256" key="1">
    <source>
        <dbReference type="SAM" id="Coils"/>
    </source>
</evidence>
<organism evidence="3 4">
    <name type="scientific">Drosophila albomicans</name>
    <name type="common">Fruit fly</name>
    <dbReference type="NCBI Taxonomy" id="7291"/>
    <lineage>
        <taxon>Eukaryota</taxon>
        <taxon>Metazoa</taxon>
        <taxon>Ecdysozoa</taxon>
        <taxon>Arthropoda</taxon>
        <taxon>Hexapoda</taxon>
        <taxon>Insecta</taxon>
        <taxon>Pterygota</taxon>
        <taxon>Neoptera</taxon>
        <taxon>Endopterygota</taxon>
        <taxon>Diptera</taxon>
        <taxon>Brachycera</taxon>
        <taxon>Muscomorpha</taxon>
        <taxon>Ephydroidea</taxon>
        <taxon>Drosophilidae</taxon>
        <taxon>Drosophila</taxon>
    </lineage>
</organism>
<dbReference type="AlphaFoldDB" id="A0A9C6WJS3"/>
<evidence type="ECO:0000256" key="2">
    <source>
        <dbReference type="SAM" id="SignalP"/>
    </source>
</evidence>
<gene>
    <name evidence="4" type="primary">LOC117570813</name>
</gene>
<keyword evidence="2" id="KW-0732">Signal</keyword>
<accession>A0A9C6WJS3</accession>
<proteinExistence type="predicted"/>
<protein>
    <submittedName>
        <fullName evidence="4">Uncharacterized protein LOC117570813</fullName>
    </submittedName>
</protein>